<dbReference type="RefSeq" id="XP_066707245.1">
    <property type="nucleotide sequence ID" value="XM_066838352.1"/>
</dbReference>
<feature type="transmembrane region" description="Helical" evidence="1">
    <location>
        <begin position="142"/>
        <end position="166"/>
    </location>
</feature>
<accession>A0ABR1QYV7</accession>
<feature type="transmembrane region" description="Helical" evidence="1">
    <location>
        <begin position="108"/>
        <end position="130"/>
    </location>
</feature>
<keyword evidence="1" id="KW-0472">Membrane</keyword>
<keyword evidence="1" id="KW-1133">Transmembrane helix</keyword>
<gene>
    <name evidence="2" type="ORF">PG986_002130</name>
</gene>
<dbReference type="Proteomes" id="UP001391051">
    <property type="component" value="Unassembled WGS sequence"/>
</dbReference>
<comment type="caution">
    <text evidence="2">The sequence shown here is derived from an EMBL/GenBank/DDBJ whole genome shotgun (WGS) entry which is preliminary data.</text>
</comment>
<dbReference type="GeneID" id="92071414"/>
<feature type="transmembrane region" description="Helical" evidence="1">
    <location>
        <begin position="6"/>
        <end position="28"/>
    </location>
</feature>
<sequence length="232" mass="23430">MLAVGGPALLGLCASSICGVVVAVLILATSLLVKLAVVVTGTNRSGPVAKLITAIQTNLADPSHVFSVTVTRNLDSAVVATKVLSPTAKRIHIGCLLSIMATSGRPDMAILSIEVVVVVLGLHLLEVASLGPLAAQVVDDGLLVLDLLLVGLEQTIGLGALLLASLGSGSALSRRSSPSIARGHDEVGHLESLALDGSRLCGGAEAIDDHDCQLVGRILVGGFLGTIDGAFD</sequence>
<evidence type="ECO:0000256" key="1">
    <source>
        <dbReference type="SAM" id="Phobius"/>
    </source>
</evidence>
<keyword evidence="1" id="KW-0812">Transmembrane</keyword>
<dbReference type="EMBL" id="JAQQWE010000001">
    <property type="protein sequence ID" value="KAK7967853.1"/>
    <property type="molecule type" value="Genomic_DNA"/>
</dbReference>
<reference evidence="2 3" key="1">
    <citation type="submission" date="2023-01" db="EMBL/GenBank/DDBJ databases">
        <title>Analysis of 21 Apiospora genomes using comparative genomics revels a genus with tremendous synthesis potential of carbohydrate active enzymes and secondary metabolites.</title>
        <authorList>
            <person name="Sorensen T."/>
        </authorList>
    </citation>
    <scope>NUCLEOTIDE SEQUENCE [LARGE SCALE GENOMIC DNA]</scope>
    <source>
        <strain evidence="2 3">CBS 24483</strain>
    </source>
</reference>
<name>A0ABR1QYV7_9PEZI</name>
<evidence type="ECO:0000313" key="3">
    <source>
        <dbReference type="Proteomes" id="UP001391051"/>
    </source>
</evidence>
<proteinExistence type="predicted"/>
<evidence type="ECO:0000313" key="2">
    <source>
        <dbReference type="EMBL" id="KAK7967853.1"/>
    </source>
</evidence>
<protein>
    <submittedName>
        <fullName evidence="2">Uncharacterized protein</fullName>
    </submittedName>
</protein>
<organism evidence="2 3">
    <name type="scientific">Apiospora aurea</name>
    <dbReference type="NCBI Taxonomy" id="335848"/>
    <lineage>
        <taxon>Eukaryota</taxon>
        <taxon>Fungi</taxon>
        <taxon>Dikarya</taxon>
        <taxon>Ascomycota</taxon>
        <taxon>Pezizomycotina</taxon>
        <taxon>Sordariomycetes</taxon>
        <taxon>Xylariomycetidae</taxon>
        <taxon>Amphisphaeriales</taxon>
        <taxon>Apiosporaceae</taxon>
        <taxon>Apiospora</taxon>
    </lineage>
</organism>
<keyword evidence="3" id="KW-1185">Reference proteome</keyword>